<proteinExistence type="predicted"/>
<name>A0AAN8NCP3_9PEZI</name>
<reference evidence="1 2" key="1">
    <citation type="submission" date="2019-10" db="EMBL/GenBank/DDBJ databases">
        <authorList>
            <person name="Palmer J.M."/>
        </authorList>
    </citation>
    <scope>NUCLEOTIDE SEQUENCE [LARGE SCALE GENOMIC DNA]</scope>
    <source>
        <strain evidence="1 2">TWF506</strain>
    </source>
</reference>
<dbReference type="AlphaFoldDB" id="A0AAN8NCP3"/>
<evidence type="ECO:0000313" key="2">
    <source>
        <dbReference type="Proteomes" id="UP001307849"/>
    </source>
</evidence>
<sequence>MNKDECGQWLWTARTFAIDGILQECIRYATGYIYKTLDDVDEYEIDGCKLNPMLSKISKDIWARREELLTTLMKNTESETMSLEKAAVGERTVCREDEVSGVECDTFHLGILSQIKAKLKSLDNELHLLSLSEVCNRLSR</sequence>
<protein>
    <submittedName>
        <fullName evidence="1">Uncharacterized protein</fullName>
    </submittedName>
</protein>
<dbReference type="Proteomes" id="UP001307849">
    <property type="component" value="Unassembled WGS sequence"/>
</dbReference>
<evidence type="ECO:0000313" key="1">
    <source>
        <dbReference type="EMBL" id="KAK6513673.1"/>
    </source>
</evidence>
<organism evidence="1 2">
    <name type="scientific">Arthrobotrys conoides</name>
    <dbReference type="NCBI Taxonomy" id="74498"/>
    <lineage>
        <taxon>Eukaryota</taxon>
        <taxon>Fungi</taxon>
        <taxon>Dikarya</taxon>
        <taxon>Ascomycota</taxon>
        <taxon>Pezizomycotina</taxon>
        <taxon>Orbiliomycetes</taxon>
        <taxon>Orbiliales</taxon>
        <taxon>Orbiliaceae</taxon>
        <taxon>Arthrobotrys</taxon>
    </lineage>
</organism>
<keyword evidence="2" id="KW-1185">Reference proteome</keyword>
<comment type="caution">
    <text evidence="1">The sequence shown here is derived from an EMBL/GenBank/DDBJ whole genome shotgun (WGS) entry which is preliminary data.</text>
</comment>
<gene>
    <name evidence="1" type="ORF">TWF506_008112</name>
</gene>
<dbReference type="EMBL" id="JAVHJM010000005">
    <property type="protein sequence ID" value="KAK6513673.1"/>
    <property type="molecule type" value="Genomic_DNA"/>
</dbReference>
<accession>A0AAN8NCP3</accession>